<dbReference type="Proteomes" id="UP000533953">
    <property type="component" value="Unassembled WGS sequence"/>
</dbReference>
<organism evidence="2 3">
    <name type="scientific">Listeria booriae</name>
    <dbReference type="NCBI Taxonomy" id="1552123"/>
    <lineage>
        <taxon>Bacteria</taxon>
        <taxon>Bacillati</taxon>
        <taxon>Bacillota</taxon>
        <taxon>Bacilli</taxon>
        <taxon>Bacillales</taxon>
        <taxon>Listeriaceae</taxon>
        <taxon>Listeria</taxon>
    </lineage>
</organism>
<name>A0A7X1CD92_9LIST</name>
<keyword evidence="1" id="KW-0812">Transmembrane</keyword>
<evidence type="ECO:0000313" key="2">
    <source>
        <dbReference type="EMBL" id="MBC1493235.1"/>
    </source>
</evidence>
<feature type="transmembrane region" description="Helical" evidence="1">
    <location>
        <begin position="77"/>
        <end position="97"/>
    </location>
</feature>
<protein>
    <submittedName>
        <fullName evidence="2">Uncharacterized protein</fullName>
    </submittedName>
</protein>
<gene>
    <name evidence="2" type="ORF">HCI99_15550</name>
</gene>
<evidence type="ECO:0000313" key="3">
    <source>
        <dbReference type="Proteomes" id="UP000533953"/>
    </source>
</evidence>
<keyword evidence="1" id="KW-0472">Membrane</keyword>
<comment type="caution">
    <text evidence="2">The sequence shown here is derived from an EMBL/GenBank/DDBJ whole genome shotgun (WGS) entry which is preliminary data.</text>
</comment>
<reference evidence="2 3" key="1">
    <citation type="submission" date="2020-03" db="EMBL/GenBank/DDBJ databases">
        <title>Soil Listeria distribution.</title>
        <authorList>
            <person name="Liao J."/>
            <person name="Wiedmann M."/>
        </authorList>
    </citation>
    <scope>NUCLEOTIDE SEQUENCE [LARGE SCALE GENOMIC DNA]</scope>
    <source>
        <strain evidence="2 3">FSL L7-1547</strain>
    </source>
</reference>
<accession>A0A7X1CD92</accession>
<dbReference type="EMBL" id="JAASTX010000028">
    <property type="protein sequence ID" value="MBC1493235.1"/>
    <property type="molecule type" value="Genomic_DNA"/>
</dbReference>
<dbReference type="AlphaFoldDB" id="A0A7X1CD92"/>
<proteinExistence type="predicted"/>
<keyword evidence="1" id="KW-1133">Transmembrane helix</keyword>
<sequence length="116" mass="13143">MTQNDVCIFWKNTPYLNWFDAEFFGFVTCSWLGGLSLSGNHVFKEFDVEWLILVSRSSFNSQPFGAFTASAKIKRGFLLRLLQALSGLYGLFQLFIIGPPFLPPIGRFLKSGYSLT</sequence>
<evidence type="ECO:0000256" key="1">
    <source>
        <dbReference type="SAM" id="Phobius"/>
    </source>
</evidence>
<dbReference type="RefSeq" id="WP_185418275.1">
    <property type="nucleotide sequence ID" value="NZ_JAASTX010000028.1"/>
</dbReference>